<reference evidence="1" key="1">
    <citation type="submission" date="2022-11" db="EMBL/GenBank/DDBJ databases">
        <title>Temperate bacteriophages infecting mucin-degrading bacterium Ruminococcus gnavus from the human gut.</title>
        <authorList>
            <person name="Buttimer C."/>
        </authorList>
    </citation>
    <scope>NUCLEOTIDE SEQUENCE</scope>
    <source>
        <strain evidence="1">CCUG 49994</strain>
    </source>
</reference>
<comment type="caution">
    <text evidence="1">The sequence shown here is derived from an EMBL/GenBank/DDBJ whole genome shotgun (WGS) entry which is preliminary data.</text>
</comment>
<accession>A0A9Q4EYH1</accession>
<gene>
    <name evidence="1" type="ORF">OZZ17_03565</name>
</gene>
<protein>
    <submittedName>
        <fullName evidence="1">Uncharacterized protein</fullName>
    </submittedName>
</protein>
<evidence type="ECO:0000313" key="1">
    <source>
        <dbReference type="EMBL" id="MCZ0666615.1"/>
    </source>
</evidence>
<dbReference type="EMBL" id="JAPRAY010000003">
    <property type="protein sequence ID" value="MCZ0666615.1"/>
    <property type="molecule type" value="Genomic_DNA"/>
</dbReference>
<dbReference type="RefSeq" id="WP_268803399.1">
    <property type="nucleotide sequence ID" value="NZ_JAPRAY010000003.1"/>
</dbReference>
<dbReference type="AlphaFoldDB" id="A0A9Q4EYH1"/>
<evidence type="ECO:0000313" key="2">
    <source>
        <dbReference type="Proteomes" id="UP001079535"/>
    </source>
</evidence>
<proteinExistence type="predicted"/>
<sequence>MLNGIWRHSCPYGTIEKKEGFTKAARKCGYLVSEYKGKYGDVEYALKSLNFVCEIGDYVFLGLPHLNGYNNPIRNSDFFVDDDMIKKDDFTPEFVVELIKYKPYALMGGVISSYQKEYVPKFCDQLKRLMPDIYRKVCEIYPEIEQIVENIDYIGKRAKLITLLPGEVKLSTDVLEWNGELLHGKGKQISFWKLDDEEVTIIPNKNTMVTIYDNSTVTEETEFEE</sequence>
<organism evidence="1 2">
    <name type="scientific">Mediterraneibacter gnavus</name>
    <name type="common">Ruminococcus gnavus</name>
    <dbReference type="NCBI Taxonomy" id="33038"/>
    <lineage>
        <taxon>Bacteria</taxon>
        <taxon>Bacillati</taxon>
        <taxon>Bacillota</taxon>
        <taxon>Clostridia</taxon>
        <taxon>Lachnospirales</taxon>
        <taxon>Lachnospiraceae</taxon>
        <taxon>Mediterraneibacter</taxon>
    </lineage>
</organism>
<dbReference type="Proteomes" id="UP001079535">
    <property type="component" value="Unassembled WGS sequence"/>
</dbReference>
<name>A0A9Q4EYH1_MEDGN</name>